<dbReference type="SUPFAM" id="SSF69318">
    <property type="entry name" value="Integrin alpha N-terminal domain"/>
    <property type="match status" value="1"/>
</dbReference>
<name>A0A370Q9C2_9FLAO</name>
<dbReference type="AlphaFoldDB" id="A0A370Q9C2"/>
<dbReference type="PANTHER" id="PTHR44103:SF1">
    <property type="entry name" value="PROPROTEIN CONVERTASE P"/>
    <property type="match status" value="1"/>
</dbReference>
<dbReference type="InterPro" id="IPR028994">
    <property type="entry name" value="Integrin_alpha_N"/>
</dbReference>
<proteinExistence type="predicted"/>
<evidence type="ECO:0000313" key="3">
    <source>
        <dbReference type="EMBL" id="RDK84640.1"/>
    </source>
</evidence>
<reference evidence="3 4" key="1">
    <citation type="submission" date="2018-07" db="EMBL/GenBank/DDBJ databases">
        <title>Genomic Encyclopedia of Type Strains, Phase IV (KMG-IV): sequencing the most valuable type-strain genomes for metagenomic binning, comparative biology and taxonomic classification.</title>
        <authorList>
            <person name="Goeker M."/>
        </authorList>
    </citation>
    <scope>NUCLEOTIDE SEQUENCE [LARGE SCALE GENOMIC DNA]</scope>
    <source>
        <strain evidence="3 4">DSM 101478</strain>
    </source>
</reference>
<accession>A0A370Q9C2</accession>
<dbReference type="Pfam" id="PF18962">
    <property type="entry name" value="Por_Secre_tail"/>
    <property type="match status" value="1"/>
</dbReference>
<dbReference type="Pfam" id="PF13517">
    <property type="entry name" value="FG-GAP_3"/>
    <property type="match status" value="3"/>
</dbReference>
<evidence type="ECO:0000256" key="1">
    <source>
        <dbReference type="ARBA" id="ARBA00022729"/>
    </source>
</evidence>
<dbReference type="EMBL" id="QRAO01000004">
    <property type="protein sequence ID" value="RDK84640.1"/>
    <property type="molecule type" value="Genomic_DNA"/>
</dbReference>
<gene>
    <name evidence="3" type="ORF">C8D94_10412</name>
</gene>
<evidence type="ECO:0000259" key="2">
    <source>
        <dbReference type="Pfam" id="PF18962"/>
    </source>
</evidence>
<sequence>MFSQFGPEQLISKDTGLPVSIIIADLDGDGFLDALTGARSSNEVAWFKNEDGLGTFGSVNPITPSDEVRRIHAGDLDGDGDNDIVVAQIFEDTFYWQENLDGEGNFGPQQIIDDNADNAYEAIPADLDGDGDLDLVAAISDDSRAVWYENLDGQGNFGSLRVISNVQLACRSVFPADIDGDGDLDVVANSGGDVTISWFENEDGLGNFGPKKIVAGEALYVADVFCADMDGDGDLDIVGTTNAEDRVAWHENLDGLGAFGPQQIITNEALSCTSIFCGDLDNDGDIDVLYSSTPNSTIENSQIAWSENLDGQGTFGGKLIIGDELQLTREVYAADIDSDGDLDVFAASQNNNKVVWYENQTILGVGEQRVQGGVTLYPNPTQTELFIEHASYTTFNNVTIYSVQGKIVLQQDYHSKAIDISQLSSGVYFVSLTDTQAKKTVRKFIKK</sequence>
<dbReference type="NCBIfam" id="TIGR04183">
    <property type="entry name" value="Por_Secre_tail"/>
    <property type="match status" value="1"/>
</dbReference>
<dbReference type="Proteomes" id="UP000255317">
    <property type="component" value="Unassembled WGS sequence"/>
</dbReference>
<dbReference type="InterPro" id="IPR026444">
    <property type="entry name" value="Secre_tail"/>
</dbReference>
<evidence type="ECO:0000313" key="4">
    <source>
        <dbReference type="Proteomes" id="UP000255317"/>
    </source>
</evidence>
<keyword evidence="4" id="KW-1185">Reference proteome</keyword>
<dbReference type="Gene3D" id="2.130.10.130">
    <property type="entry name" value="Integrin alpha, N-terminal"/>
    <property type="match status" value="1"/>
</dbReference>
<comment type="caution">
    <text evidence="3">The sequence shown here is derived from an EMBL/GenBank/DDBJ whole genome shotgun (WGS) entry which is preliminary data.</text>
</comment>
<dbReference type="PANTHER" id="PTHR44103">
    <property type="entry name" value="PROPROTEIN CONVERTASE P"/>
    <property type="match status" value="1"/>
</dbReference>
<organism evidence="3 4">
    <name type="scientific">Marinirhabdus gelatinilytica</name>
    <dbReference type="NCBI Taxonomy" id="1703343"/>
    <lineage>
        <taxon>Bacteria</taxon>
        <taxon>Pseudomonadati</taxon>
        <taxon>Bacteroidota</taxon>
        <taxon>Flavobacteriia</taxon>
        <taxon>Flavobacteriales</taxon>
        <taxon>Flavobacteriaceae</taxon>
    </lineage>
</organism>
<dbReference type="InterPro" id="IPR013517">
    <property type="entry name" value="FG-GAP"/>
</dbReference>
<keyword evidence="1" id="KW-0732">Signal</keyword>
<protein>
    <submittedName>
        <fullName evidence="3">Putative secreted protein (Por secretion system target)</fullName>
    </submittedName>
</protein>
<feature type="domain" description="Secretion system C-terminal sorting" evidence="2">
    <location>
        <begin position="376"/>
        <end position="445"/>
    </location>
</feature>